<dbReference type="PANTHER" id="PTHR36964">
    <property type="entry name" value="PROTEIN-METHIONINE-SULFOXIDE REDUCTASE HEME-BINDING SUBUNIT MSRQ"/>
    <property type="match status" value="1"/>
</dbReference>
<dbReference type="Pfam" id="PF01794">
    <property type="entry name" value="Ferric_reduct"/>
    <property type="match status" value="1"/>
</dbReference>
<evidence type="ECO:0000256" key="3">
    <source>
        <dbReference type="ARBA" id="ARBA00022692"/>
    </source>
</evidence>
<keyword evidence="3 7" id="KW-0812">Transmembrane</keyword>
<feature type="transmembrane region" description="Helical" evidence="7">
    <location>
        <begin position="116"/>
        <end position="134"/>
    </location>
</feature>
<accession>A0A6M4IVN8</accession>
<dbReference type="GO" id="GO:0046872">
    <property type="term" value="F:metal ion binding"/>
    <property type="evidence" value="ECO:0007669"/>
    <property type="project" value="UniProtKB-KW"/>
</dbReference>
<name>A0A6M4IVN8_9BACT</name>
<comment type="cofactor">
    <cofactor evidence="7">
        <name>FMN</name>
        <dbReference type="ChEBI" id="CHEBI:58210"/>
    </cofactor>
    <text evidence="7">Binds 1 FMN per subunit.</text>
</comment>
<dbReference type="GO" id="GO:0010181">
    <property type="term" value="F:FMN binding"/>
    <property type="evidence" value="ECO:0007669"/>
    <property type="project" value="UniProtKB-UniRule"/>
</dbReference>
<evidence type="ECO:0000256" key="1">
    <source>
        <dbReference type="ARBA" id="ARBA00004141"/>
    </source>
</evidence>
<keyword evidence="7" id="KW-0249">Electron transport</keyword>
<keyword evidence="7" id="KW-0288">FMN</keyword>
<feature type="transmembrane region" description="Helical" evidence="7">
    <location>
        <begin position="81"/>
        <end position="104"/>
    </location>
</feature>
<dbReference type="GO" id="GO:0030091">
    <property type="term" value="P:protein repair"/>
    <property type="evidence" value="ECO:0007669"/>
    <property type="project" value="UniProtKB-UniRule"/>
</dbReference>
<sequence length="217" mass="24251">MLARAESPIRRLIRPALWLLVIVPAIVLVAQLFLDQLGAEPIEALEHASGEWALRLLAASLAVTPLMRLTGWGWMVAQRRFLGLAAFFWAMGHLSVYIVLDQFFDWPEIVKDILKHLYITVGMLAFVLMIPLALTSTKSSIRKLGGKRWNQLHRLVYVSAVAGCVHYLWAVKKDLAEPILYAAVFVVLFALRFILRKPGPRGPRPLPPDASVTLPAA</sequence>
<feature type="domain" description="Ferric oxidoreductase" evidence="8">
    <location>
        <begin position="50"/>
        <end position="164"/>
    </location>
</feature>
<comment type="subcellular location">
    <subcellularLocation>
        <location evidence="7">Cell membrane</location>
        <topology evidence="7">Multi-pass membrane protein</topology>
    </subcellularLocation>
    <subcellularLocation>
        <location evidence="1">Membrane</location>
        <topology evidence="1">Multi-pass membrane protein</topology>
    </subcellularLocation>
</comment>
<keyword evidence="2 7" id="KW-0813">Transport</keyword>
<dbReference type="AlphaFoldDB" id="A0A6M4IVN8"/>
<keyword evidence="5 7" id="KW-0408">Iron</keyword>
<comment type="function">
    <text evidence="7">Part of the MsrPQ system that repairs oxidized cell envelope proteins containing methionine sulfoxide residues (Met-O), using respiratory chain electrons. Thus protects these proteins from oxidative-stress damage caused by reactive species of oxygen and chlorine. MsrPQ is essential for the maintenance of envelope integrity under bleach stress, rescuing a wide series of structurally unrelated cell envelope proteins from methionine oxidation. MsrQ provides electrons for reduction to the reductase catalytic subunit MsrP, using the quinone pool of the respiratory chain.</text>
</comment>
<dbReference type="EMBL" id="CP053085">
    <property type="protein sequence ID" value="QJR38228.1"/>
    <property type="molecule type" value="Genomic_DNA"/>
</dbReference>
<comment type="similarity">
    <text evidence="7">Belongs to the MsrQ family.</text>
</comment>
<evidence type="ECO:0000256" key="7">
    <source>
        <dbReference type="HAMAP-Rule" id="MF_01207"/>
    </source>
</evidence>
<evidence type="ECO:0000256" key="5">
    <source>
        <dbReference type="ARBA" id="ARBA00023004"/>
    </source>
</evidence>
<keyword evidence="6 7" id="KW-0472">Membrane</keyword>
<evidence type="ECO:0000256" key="6">
    <source>
        <dbReference type="ARBA" id="ARBA00023136"/>
    </source>
</evidence>
<dbReference type="InterPro" id="IPR013130">
    <property type="entry name" value="Fe3_Rdtase_TM_dom"/>
</dbReference>
<evidence type="ECO:0000313" key="10">
    <source>
        <dbReference type="Proteomes" id="UP000500938"/>
    </source>
</evidence>
<comment type="subunit">
    <text evidence="7">Heterodimer of a catalytic subunit (MsrP) and a heme-binding subunit (MsrQ).</text>
</comment>
<protein>
    <recommendedName>
        <fullName evidence="7">Protein-methionine-sulfoxide reductase heme-binding subunit MsrQ</fullName>
    </recommendedName>
    <alternativeName>
        <fullName evidence="7">Flavocytochrome MsrQ</fullName>
    </alternativeName>
</protein>
<dbReference type="InterPro" id="IPR022837">
    <property type="entry name" value="MsrQ-like"/>
</dbReference>
<feature type="transmembrane region" description="Helical" evidence="7">
    <location>
        <begin position="12"/>
        <end position="32"/>
    </location>
</feature>
<feature type="transmembrane region" description="Helical" evidence="7">
    <location>
        <begin position="52"/>
        <end position="69"/>
    </location>
</feature>
<dbReference type="GO" id="GO:0009055">
    <property type="term" value="F:electron transfer activity"/>
    <property type="evidence" value="ECO:0007669"/>
    <property type="project" value="UniProtKB-UniRule"/>
</dbReference>
<dbReference type="HAMAP" id="MF_01207">
    <property type="entry name" value="MsrQ"/>
    <property type="match status" value="1"/>
</dbReference>
<gene>
    <name evidence="7" type="primary">msrQ</name>
    <name evidence="9" type="ORF">HKW67_13260</name>
</gene>
<keyword evidence="7" id="KW-1003">Cell membrane</keyword>
<keyword evidence="7" id="KW-0285">Flavoprotein</keyword>
<evidence type="ECO:0000313" key="9">
    <source>
        <dbReference type="EMBL" id="QJR38228.1"/>
    </source>
</evidence>
<evidence type="ECO:0000259" key="8">
    <source>
        <dbReference type="Pfam" id="PF01794"/>
    </source>
</evidence>
<evidence type="ECO:0000256" key="4">
    <source>
        <dbReference type="ARBA" id="ARBA00022989"/>
    </source>
</evidence>
<comment type="cofactor">
    <cofactor evidence="7">
        <name>heme b</name>
        <dbReference type="ChEBI" id="CHEBI:60344"/>
    </cofactor>
    <text evidence="7">Binds 1 heme b (iron(II)-protoporphyrin IX) group per subunit.</text>
</comment>
<organism evidence="9 10">
    <name type="scientific">Gemmatimonas groenlandica</name>
    <dbReference type="NCBI Taxonomy" id="2732249"/>
    <lineage>
        <taxon>Bacteria</taxon>
        <taxon>Pseudomonadati</taxon>
        <taxon>Gemmatimonadota</taxon>
        <taxon>Gemmatimonadia</taxon>
        <taxon>Gemmatimonadales</taxon>
        <taxon>Gemmatimonadaceae</taxon>
        <taxon>Gemmatimonas</taxon>
    </lineage>
</organism>
<dbReference type="GO" id="GO:0020037">
    <property type="term" value="F:heme binding"/>
    <property type="evidence" value="ECO:0007669"/>
    <property type="project" value="UniProtKB-UniRule"/>
</dbReference>
<evidence type="ECO:0000256" key="2">
    <source>
        <dbReference type="ARBA" id="ARBA00022448"/>
    </source>
</evidence>
<feature type="transmembrane region" description="Helical" evidence="7">
    <location>
        <begin position="155"/>
        <end position="172"/>
    </location>
</feature>
<dbReference type="Proteomes" id="UP000500938">
    <property type="component" value="Chromosome"/>
</dbReference>
<proteinExistence type="inferred from homology"/>
<feature type="transmembrane region" description="Helical" evidence="7">
    <location>
        <begin position="178"/>
        <end position="195"/>
    </location>
</feature>
<keyword evidence="4 7" id="KW-1133">Transmembrane helix</keyword>
<dbReference type="GO" id="GO:0016679">
    <property type="term" value="F:oxidoreductase activity, acting on diphenols and related substances as donors"/>
    <property type="evidence" value="ECO:0007669"/>
    <property type="project" value="TreeGrafter"/>
</dbReference>
<keyword evidence="7" id="KW-0349">Heme</keyword>
<dbReference type="PANTHER" id="PTHR36964:SF1">
    <property type="entry name" value="PROTEIN-METHIONINE-SULFOXIDE REDUCTASE HEME-BINDING SUBUNIT MSRQ"/>
    <property type="match status" value="1"/>
</dbReference>
<dbReference type="KEGG" id="ggr:HKW67_13260"/>
<dbReference type="GO" id="GO:0005886">
    <property type="term" value="C:plasma membrane"/>
    <property type="evidence" value="ECO:0007669"/>
    <property type="project" value="UniProtKB-SubCell"/>
</dbReference>
<reference evidence="9 10" key="1">
    <citation type="submission" date="2020-05" db="EMBL/GenBank/DDBJ databases">
        <title>Complete genome sequence of Gemmatimonas greenlandica TET16.</title>
        <authorList>
            <person name="Zeng Y."/>
        </authorList>
    </citation>
    <scope>NUCLEOTIDE SEQUENCE [LARGE SCALE GENOMIC DNA]</scope>
    <source>
        <strain evidence="9 10">TET16</strain>
    </source>
</reference>
<keyword evidence="7" id="KW-0479">Metal-binding</keyword>
<keyword evidence="10" id="KW-1185">Reference proteome</keyword>